<protein>
    <submittedName>
        <fullName evidence="2">Uncharacterized protein</fullName>
    </submittedName>
</protein>
<dbReference type="Proteomes" id="UP001150266">
    <property type="component" value="Unassembled WGS sequence"/>
</dbReference>
<name>A0A9W8ZTR3_9AGAR</name>
<feature type="coiled-coil region" evidence="1">
    <location>
        <begin position="323"/>
        <end position="378"/>
    </location>
</feature>
<evidence type="ECO:0000313" key="3">
    <source>
        <dbReference type="Proteomes" id="UP001150266"/>
    </source>
</evidence>
<comment type="caution">
    <text evidence="2">The sequence shown here is derived from an EMBL/GenBank/DDBJ whole genome shotgun (WGS) entry which is preliminary data.</text>
</comment>
<evidence type="ECO:0000313" key="2">
    <source>
        <dbReference type="EMBL" id="KAJ4466748.1"/>
    </source>
</evidence>
<dbReference type="AlphaFoldDB" id="A0A9W8ZTR3"/>
<keyword evidence="1" id="KW-0175">Coiled coil</keyword>
<keyword evidence="3" id="KW-1185">Reference proteome</keyword>
<dbReference type="EMBL" id="JAOTPV010000051">
    <property type="protein sequence ID" value="KAJ4466748.1"/>
    <property type="molecule type" value="Genomic_DNA"/>
</dbReference>
<organism evidence="2 3">
    <name type="scientific">Lentinula aciculospora</name>
    <dbReference type="NCBI Taxonomy" id="153920"/>
    <lineage>
        <taxon>Eukaryota</taxon>
        <taxon>Fungi</taxon>
        <taxon>Dikarya</taxon>
        <taxon>Basidiomycota</taxon>
        <taxon>Agaricomycotina</taxon>
        <taxon>Agaricomycetes</taxon>
        <taxon>Agaricomycetidae</taxon>
        <taxon>Agaricales</taxon>
        <taxon>Marasmiineae</taxon>
        <taxon>Omphalotaceae</taxon>
        <taxon>Lentinula</taxon>
    </lineage>
</organism>
<reference evidence="2" key="1">
    <citation type="submission" date="2022-08" db="EMBL/GenBank/DDBJ databases">
        <title>A Global Phylogenomic Analysis of the Shiitake Genus Lentinula.</title>
        <authorList>
            <consortium name="DOE Joint Genome Institute"/>
            <person name="Sierra-Patev S."/>
            <person name="Min B."/>
            <person name="Naranjo-Ortiz M."/>
            <person name="Looney B."/>
            <person name="Konkel Z."/>
            <person name="Slot J.C."/>
            <person name="Sakamoto Y."/>
            <person name="Steenwyk J.L."/>
            <person name="Rokas A."/>
            <person name="Carro J."/>
            <person name="Camarero S."/>
            <person name="Ferreira P."/>
            <person name="Molpeceres G."/>
            <person name="Ruiz-Duenas F.J."/>
            <person name="Serrano A."/>
            <person name="Henrissat B."/>
            <person name="Drula E."/>
            <person name="Hughes K.W."/>
            <person name="Mata J.L."/>
            <person name="Ishikawa N.K."/>
            <person name="Vargas-Isla R."/>
            <person name="Ushijima S."/>
            <person name="Smith C.A."/>
            <person name="Ahrendt S."/>
            <person name="Andreopoulos W."/>
            <person name="He G."/>
            <person name="Labutti K."/>
            <person name="Lipzen A."/>
            <person name="Ng V."/>
            <person name="Riley R."/>
            <person name="Sandor L."/>
            <person name="Barry K."/>
            <person name="Martinez A.T."/>
            <person name="Xiao Y."/>
            <person name="Gibbons J.G."/>
            <person name="Terashima K."/>
            <person name="Grigoriev I.V."/>
            <person name="Hibbett D.S."/>
        </authorList>
    </citation>
    <scope>NUCLEOTIDE SEQUENCE</scope>
    <source>
        <strain evidence="2">JLM2183</strain>
    </source>
</reference>
<dbReference type="OrthoDB" id="3048712at2759"/>
<sequence length="386" mass="44803">MAQFLSHVESLRSFFNTFATSSNDSRPGYLMKYEKRIPYVVQSDIRSYPTCEWVAELQKPDTYPNWLSKLKSCTVFRVDHYRGHGSIPHEFIVVHIKSLSDKRCLWINRYSSQQKPIIVGDRWRSIDLATDSGHDEVNVMDYEQLLAVCRKHTFKLVQYVNLKEGVMDVVDCVALVDAITLSSRNYSLCTYMCWWYSAMFFHTIVTTYGVEDQIEKGPLFKVQGCVVYGRIRKCMVGPNCQLNLEPDDDYKLTVEKLAKVIGSDTEVVRGNMKNDQEHQKEDDMLTGMVKKYGDHRLQVHENIQQNFDHIQADIKQHWQMVETKRLKAEIKRLEAEIEVKENLIVMKLEEGKALLAEVAQAKAENEEMQRGMRAEERIPGTVQAQM</sequence>
<proteinExistence type="predicted"/>
<gene>
    <name evidence="2" type="ORF">J3R30DRAFT_2213496</name>
</gene>
<evidence type="ECO:0000256" key="1">
    <source>
        <dbReference type="SAM" id="Coils"/>
    </source>
</evidence>
<accession>A0A9W8ZTR3</accession>